<proteinExistence type="inferred from homology"/>
<keyword evidence="2" id="KW-0285">Flavoprotein</keyword>
<dbReference type="SUPFAM" id="SSF51905">
    <property type="entry name" value="FAD/NAD(P)-binding domain"/>
    <property type="match status" value="1"/>
</dbReference>
<evidence type="ECO:0000256" key="4">
    <source>
        <dbReference type="ARBA" id="ARBA00023002"/>
    </source>
</evidence>
<dbReference type="AlphaFoldDB" id="A0A2B7XXU0"/>
<dbReference type="InterPro" id="IPR002938">
    <property type="entry name" value="FAD-bd"/>
</dbReference>
<dbReference type="InterPro" id="IPR050493">
    <property type="entry name" value="FAD-dep_Monooxygenase_BioMet"/>
</dbReference>
<dbReference type="PANTHER" id="PTHR13789">
    <property type="entry name" value="MONOOXYGENASE"/>
    <property type="match status" value="1"/>
</dbReference>
<dbReference type="Pfam" id="PF01494">
    <property type="entry name" value="FAD_binding_3"/>
    <property type="match status" value="1"/>
</dbReference>
<accession>A0A2B7XXU0</accession>
<evidence type="ECO:0000313" key="8">
    <source>
        <dbReference type="Proteomes" id="UP000223968"/>
    </source>
</evidence>
<keyword evidence="8" id="KW-1185">Reference proteome</keyword>
<dbReference type="Gene3D" id="3.50.50.60">
    <property type="entry name" value="FAD/NAD(P)-binding domain"/>
    <property type="match status" value="1"/>
</dbReference>
<keyword evidence="3" id="KW-0274">FAD</keyword>
<name>A0A2B7XXU0_9EURO</name>
<dbReference type="STRING" id="1447875.A0A2B7XXU0"/>
<sequence>MPLKVIVVGAGLGGLAASISLKLGLPTHDVLVVESATELAEVGAGLQLTPNATRLLVNWGLKDSLESLASSPEEFLVRRHDGHKLLGSRSNFACEMLDKYGSFYWDIHRADLQIAMFERAKGLGVRFQFGTTVMEVISKTAEIVTDKKEIIGGDLVVAADGLWSNTRSSVLGGPSVPIPTGDLAYRIVLRSEDLTDPGLQEFVKIPRVCLWVGPECHAIFYPVKNNTMVNIVLLVPDNLPDNVDRMPGNLEEMKEIFSKWDPLYVYASTHSPAIAWGHIVNMDELETWYNDEATVAFLGDSCHPMLPYMAQGAGSALEDGAALGNILSAIHDKKDLPQGLRVYQDRHINHLPDGPEQVERDAIAEAQVYDQSPGYPFYWLDPAAQEFVYGYDVIEELEKRHVNAASGPNL</sequence>
<dbReference type="InterPro" id="IPR036188">
    <property type="entry name" value="FAD/NAD-bd_sf"/>
</dbReference>
<dbReference type="GO" id="GO:0071949">
    <property type="term" value="F:FAD binding"/>
    <property type="evidence" value="ECO:0007669"/>
    <property type="project" value="InterPro"/>
</dbReference>
<dbReference type="SUPFAM" id="SSF54373">
    <property type="entry name" value="FAD-linked reductases, C-terminal domain"/>
    <property type="match status" value="1"/>
</dbReference>
<dbReference type="EMBL" id="PDNB01000044">
    <property type="protein sequence ID" value="PGH13603.1"/>
    <property type="molecule type" value="Genomic_DNA"/>
</dbReference>
<organism evidence="7 8">
    <name type="scientific">Helicocarpus griseus UAMH5409</name>
    <dbReference type="NCBI Taxonomy" id="1447875"/>
    <lineage>
        <taxon>Eukaryota</taxon>
        <taxon>Fungi</taxon>
        <taxon>Dikarya</taxon>
        <taxon>Ascomycota</taxon>
        <taxon>Pezizomycotina</taxon>
        <taxon>Eurotiomycetes</taxon>
        <taxon>Eurotiomycetidae</taxon>
        <taxon>Onygenales</taxon>
        <taxon>Ajellomycetaceae</taxon>
        <taxon>Helicocarpus</taxon>
    </lineage>
</organism>
<feature type="domain" description="FAD-binding" evidence="6">
    <location>
        <begin position="4"/>
        <end position="345"/>
    </location>
</feature>
<dbReference type="Proteomes" id="UP000223968">
    <property type="component" value="Unassembled WGS sequence"/>
</dbReference>
<evidence type="ECO:0000259" key="6">
    <source>
        <dbReference type="Pfam" id="PF01494"/>
    </source>
</evidence>
<keyword evidence="4" id="KW-0560">Oxidoreductase</keyword>
<evidence type="ECO:0000313" key="7">
    <source>
        <dbReference type="EMBL" id="PGH13603.1"/>
    </source>
</evidence>
<comment type="similarity">
    <text evidence="1">Belongs to the paxM FAD-dependent monooxygenase family.</text>
</comment>
<dbReference type="PANTHER" id="PTHR13789:SF238">
    <property type="entry name" value="PUTATIVE (AFU_ORTHOLOGUE AFUA_2G01680)-RELATED"/>
    <property type="match status" value="1"/>
</dbReference>
<dbReference type="GO" id="GO:0004497">
    <property type="term" value="F:monooxygenase activity"/>
    <property type="evidence" value="ECO:0007669"/>
    <property type="project" value="UniProtKB-KW"/>
</dbReference>
<evidence type="ECO:0000256" key="1">
    <source>
        <dbReference type="ARBA" id="ARBA00007992"/>
    </source>
</evidence>
<evidence type="ECO:0000256" key="2">
    <source>
        <dbReference type="ARBA" id="ARBA00022630"/>
    </source>
</evidence>
<evidence type="ECO:0000256" key="5">
    <source>
        <dbReference type="ARBA" id="ARBA00023033"/>
    </source>
</evidence>
<keyword evidence="5" id="KW-0503">Monooxygenase</keyword>
<evidence type="ECO:0000256" key="3">
    <source>
        <dbReference type="ARBA" id="ARBA00022827"/>
    </source>
</evidence>
<reference evidence="7 8" key="1">
    <citation type="submission" date="2017-10" db="EMBL/GenBank/DDBJ databases">
        <title>Comparative genomics in systemic dimorphic fungi from Ajellomycetaceae.</title>
        <authorList>
            <person name="Munoz J.F."/>
            <person name="Mcewen J.G."/>
            <person name="Clay O.K."/>
            <person name="Cuomo C.A."/>
        </authorList>
    </citation>
    <scope>NUCLEOTIDE SEQUENCE [LARGE SCALE GENOMIC DNA]</scope>
    <source>
        <strain evidence="7 8">UAMH5409</strain>
    </source>
</reference>
<gene>
    <name evidence="7" type="ORF">AJ79_03596</name>
</gene>
<dbReference type="PRINTS" id="PR00420">
    <property type="entry name" value="RNGMNOXGNASE"/>
</dbReference>
<dbReference type="OrthoDB" id="16820at2759"/>
<protein>
    <recommendedName>
        <fullName evidence="6">FAD-binding domain-containing protein</fullName>
    </recommendedName>
</protein>
<comment type="caution">
    <text evidence="7">The sequence shown here is derived from an EMBL/GenBank/DDBJ whole genome shotgun (WGS) entry which is preliminary data.</text>
</comment>